<feature type="compositionally biased region" description="Polar residues" evidence="2">
    <location>
        <begin position="39"/>
        <end position="49"/>
    </location>
</feature>
<evidence type="ECO:0000256" key="2">
    <source>
        <dbReference type="SAM" id="MobiDB-lite"/>
    </source>
</evidence>
<name>A0AAN7ASU6_9PEZI</name>
<dbReference type="EMBL" id="MU863955">
    <property type="protein sequence ID" value="KAK4197844.1"/>
    <property type="molecule type" value="Genomic_DNA"/>
</dbReference>
<feature type="compositionally biased region" description="Basic and acidic residues" evidence="2">
    <location>
        <begin position="284"/>
        <end position="301"/>
    </location>
</feature>
<feature type="region of interest" description="Disordered" evidence="2">
    <location>
        <begin position="265"/>
        <end position="306"/>
    </location>
</feature>
<evidence type="ECO:0008006" key="5">
    <source>
        <dbReference type="Google" id="ProtNLM"/>
    </source>
</evidence>
<dbReference type="GO" id="GO:0006310">
    <property type="term" value="P:DNA recombination"/>
    <property type="evidence" value="ECO:0007669"/>
    <property type="project" value="TreeGrafter"/>
</dbReference>
<dbReference type="PANTHER" id="PTHR28527">
    <property type="entry name" value="MATING-TYPE SWITCHING PROTEIN SWI2-RELATED"/>
    <property type="match status" value="1"/>
</dbReference>
<evidence type="ECO:0000313" key="4">
    <source>
        <dbReference type="Proteomes" id="UP001303160"/>
    </source>
</evidence>
<evidence type="ECO:0000256" key="1">
    <source>
        <dbReference type="SAM" id="Coils"/>
    </source>
</evidence>
<protein>
    <recommendedName>
        <fullName evidence="5">Swi5-dependent recombination DNA repair protein 1</fullName>
    </recommendedName>
</protein>
<reference evidence="3" key="1">
    <citation type="journal article" date="2023" name="Mol. Phylogenet. Evol.">
        <title>Genome-scale phylogeny and comparative genomics of the fungal order Sordariales.</title>
        <authorList>
            <person name="Hensen N."/>
            <person name="Bonometti L."/>
            <person name="Westerberg I."/>
            <person name="Brannstrom I.O."/>
            <person name="Guillou S."/>
            <person name="Cros-Aarteil S."/>
            <person name="Calhoun S."/>
            <person name="Haridas S."/>
            <person name="Kuo A."/>
            <person name="Mondo S."/>
            <person name="Pangilinan J."/>
            <person name="Riley R."/>
            <person name="LaButti K."/>
            <person name="Andreopoulos B."/>
            <person name="Lipzen A."/>
            <person name="Chen C."/>
            <person name="Yan M."/>
            <person name="Daum C."/>
            <person name="Ng V."/>
            <person name="Clum A."/>
            <person name="Steindorff A."/>
            <person name="Ohm R.A."/>
            <person name="Martin F."/>
            <person name="Silar P."/>
            <person name="Natvig D.O."/>
            <person name="Lalanne C."/>
            <person name="Gautier V."/>
            <person name="Ament-Velasquez S.L."/>
            <person name="Kruys A."/>
            <person name="Hutchinson M.I."/>
            <person name="Powell A.J."/>
            <person name="Barry K."/>
            <person name="Miller A.N."/>
            <person name="Grigoriev I.V."/>
            <person name="Debuchy R."/>
            <person name="Gladieux P."/>
            <person name="Hiltunen Thoren M."/>
            <person name="Johannesson H."/>
        </authorList>
    </citation>
    <scope>NUCLEOTIDE SEQUENCE</scope>
    <source>
        <strain evidence="3">CBS 315.58</strain>
    </source>
</reference>
<organism evidence="3 4">
    <name type="scientific">Triangularia verruculosa</name>
    <dbReference type="NCBI Taxonomy" id="2587418"/>
    <lineage>
        <taxon>Eukaryota</taxon>
        <taxon>Fungi</taxon>
        <taxon>Dikarya</taxon>
        <taxon>Ascomycota</taxon>
        <taxon>Pezizomycotina</taxon>
        <taxon>Sordariomycetes</taxon>
        <taxon>Sordariomycetidae</taxon>
        <taxon>Sordariales</taxon>
        <taxon>Podosporaceae</taxon>
        <taxon>Triangularia</taxon>
    </lineage>
</organism>
<dbReference type="PANTHER" id="PTHR28527:SF1">
    <property type="entry name" value="SWI5-DEPENDENT RECOMBINATION DNA REPAIR PROTEIN 1"/>
    <property type="match status" value="1"/>
</dbReference>
<feature type="compositionally biased region" description="Polar residues" evidence="2">
    <location>
        <begin position="147"/>
        <end position="166"/>
    </location>
</feature>
<keyword evidence="1" id="KW-0175">Coiled coil</keyword>
<feature type="compositionally biased region" description="Polar residues" evidence="2">
    <location>
        <begin position="74"/>
        <end position="107"/>
    </location>
</feature>
<dbReference type="Gene3D" id="6.10.140.1020">
    <property type="match status" value="1"/>
</dbReference>
<feature type="region of interest" description="Disordered" evidence="2">
    <location>
        <begin position="39"/>
        <end position="58"/>
    </location>
</feature>
<feature type="compositionally biased region" description="Low complexity" evidence="2">
    <location>
        <begin position="114"/>
        <end position="126"/>
    </location>
</feature>
<gene>
    <name evidence="3" type="ORF">QBC40DRAFT_284700</name>
</gene>
<evidence type="ECO:0000313" key="3">
    <source>
        <dbReference type="EMBL" id="KAK4197844.1"/>
    </source>
</evidence>
<proteinExistence type="predicted"/>
<keyword evidence="4" id="KW-1185">Reference proteome</keyword>
<dbReference type="AlphaFoldDB" id="A0AAN7ASU6"/>
<reference evidence="3" key="2">
    <citation type="submission" date="2023-05" db="EMBL/GenBank/DDBJ databases">
        <authorList>
            <consortium name="Lawrence Berkeley National Laboratory"/>
            <person name="Steindorff A."/>
            <person name="Hensen N."/>
            <person name="Bonometti L."/>
            <person name="Westerberg I."/>
            <person name="Brannstrom I.O."/>
            <person name="Guillou S."/>
            <person name="Cros-Aarteil S."/>
            <person name="Calhoun S."/>
            <person name="Haridas S."/>
            <person name="Kuo A."/>
            <person name="Mondo S."/>
            <person name="Pangilinan J."/>
            <person name="Riley R."/>
            <person name="Labutti K."/>
            <person name="Andreopoulos B."/>
            <person name="Lipzen A."/>
            <person name="Chen C."/>
            <person name="Yanf M."/>
            <person name="Daum C."/>
            <person name="Ng V."/>
            <person name="Clum A."/>
            <person name="Ohm R."/>
            <person name="Martin F."/>
            <person name="Silar P."/>
            <person name="Natvig D."/>
            <person name="Lalanne C."/>
            <person name="Gautier V."/>
            <person name="Ament-Velasquez S.L."/>
            <person name="Kruys A."/>
            <person name="Hutchinson M.I."/>
            <person name="Powell A.J."/>
            <person name="Barry K."/>
            <person name="Miller A.N."/>
            <person name="Grigoriev I.V."/>
            <person name="Debuchy R."/>
            <person name="Gladieux P."/>
            <person name="Thoren M.H."/>
            <person name="Johannesson H."/>
        </authorList>
    </citation>
    <scope>NUCLEOTIDE SEQUENCE</scope>
    <source>
        <strain evidence="3">CBS 315.58</strain>
    </source>
</reference>
<feature type="coiled-coil region" evidence="1">
    <location>
        <begin position="172"/>
        <end position="199"/>
    </location>
</feature>
<comment type="caution">
    <text evidence="3">The sequence shown here is derived from an EMBL/GenBank/DDBJ whole genome shotgun (WGS) entry which is preliminary data.</text>
</comment>
<sequence>MDLHLSAYITEQASQQLHNINLHLNTRQCITETAEFSLSTMASSQNTPDIPSAKRRRVDAANATLKKPFRSPMINRQAQQSPTATTSGINATPTRNSPSLARSTNPLSRPPTSIPATPSRPAAPSPLRLGSNSTVRRPLLLQKSFKPVSSPSPLKQRQQNNSSTNHGHGDLLQRIQRSHRDLDLQMKKVEKELELVRQARRIEGASRRKRPGAEVDAELKELIGKWKVASRQAAEELFEVVKGRVDGMGGAGAWRESRKRRFGDWDDEPGGKKRVEGDGEEDEGLRSELEGEDCEHQGQKEEEGDDAEGFTMLMMLKSLNIEPEVLGWDPGEEKWKD</sequence>
<dbReference type="Proteomes" id="UP001303160">
    <property type="component" value="Unassembled WGS sequence"/>
</dbReference>
<accession>A0AAN7ASU6</accession>
<feature type="region of interest" description="Disordered" evidence="2">
    <location>
        <begin position="63"/>
        <end position="170"/>
    </location>
</feature>